<dbReference type="Gene3D" id="2.30.42.10">
    <property type="match status" value="1"/>
</dbReference>
<name>A0A6S6UAJ8_9GAMM</name>
<reference evidence="2" key="1">
    <citation type="submission" date="2020-01" db="EMBL/GenBank/DDBJ databases">
        <authorList>
            <person name="Meier V. D."/>
            <person name="Meier V D."/>
        </authorList>
    </citation>
    <scope>NUCLEOTIDE SEQUENCE</scope>
    <source>
        <strain evidence="2">HLG_WM_MAG_09</strain>
    </source>
</reference>
<dbReference type="InterPro" id="IPR036034">
    <property type="entry name" value="PDZ_sf"/>
</dbReference>
<dbReference type="InterPro" id="IPR001478">
    <property type="entry name" value="PDZ"/>
</dbReference>
<dbReference type="Pfam" id="PF17820">
    <property type="entry name" value="PDZ_6"/>
    <property type="match status" value="1"/>
</dbReference>
<organism evidence="2">
    <name type="scientific">uncultured Thiotrichaceae bacterium</name>
    <dbReference type="NCBI Taxonomy" id="298394"/>
    <lineage>
        <taxon>Bacteria</taxon>
        <taxon>Pseudomonadati</taxon>
        <taxon>Pseudomonadota</taxon>
        <taxon>Gammaproteobacteria</taxon>
        <taxon>Thiotrichales</taxon>
        <taxon>Thiotrichaceae</taxon>
        <taxon>environmental samples</taxon>
    </lineage>
</organism>
<proteinExistence type="predicted"/>
<protein>
    <submittedName>
        <fullName evidence="2">PDZ domain (Also known as DHR or GLGF)</fullName>
    </submittedName>
</protein>
<sequence>MLFRELDLALSQIPPLAYMLAAARSIMGSVVFLGVLFSVAACSRVPEPYAPRYSSPAATSTTVAMHLLHTNDRAVLPLVQIDMKGLKYWWLLDTGSSHNLIATGLAEQLKLKAVASSEMATIGGRQMSTHYELPTFSVGGLALKQQSATATNLTHLSAPGYVVSGILGVPALAKLAVSLDFHQRKIVLANSSAKAVSQGGFMSVPFNIRGGVPVARAVINGNKPADFVLDTGNATSLVVLPSFSGLNPETQFSFVETRDLGGNIPARLARIRQLNLGQQSYHDVPVSMPLSSHRYQQAGVAGSLGNGLLRRQQVIFDFPRNRLLVQHKGQGQQMGGGFGFRLAQSNLIEVVLPNSPAQRNGLQVGDRIVAVNGQRANNAYQIWPRLFSDKRVQLTLQRGEQLRDVVLERSHFLPALN</sequence>
<dbReference type="SUPFAM" id="SSF50630">
    <property type="entry name" value="Acid proteases"/>
    <property type="match status" value="1"/>
</dbReference>
<dbReference type="InterPro" id="IPR041489">
    <property type="entry name" value="PDZ_6"/>
</dbReference>
<feature type="domain" description="PDZ" evidence="1">
    <location>
        <begin position="322"/>
        <end position="374"/>
    </location>
</feature>
<evidence type="ECO:0000259" key="1">
    <source>
        <dbReference type="PROSITE" id="PS50106"/>
    </source>
</evidence>
<dbReference type="Gene3D" id="2.40.70.10">
    <property type="entry name" value="Acid Proteases"/>
    <property type="match status" value="2"/>
</dbReference>
<dbReference type="InterPro" id="IPR021109">
    <property type="entry name" value="Peptidase_aspartic_dom_sf"/>
</dbReference>
<dbReference type="AlphaFoldDB" id="A0A6S6UAJ8"/>
<dbReference type="PROSITE" id="PS50106">
    <property type="entry name" value="PDZ"/>
    <property type="match status" value="1"/>
</dbReference>
<evidence type="ECO:0000313" key="2">
    <source>
        <dbReference type="EMBL" id="CAA6830276.1"/>
    </source>
</evidence>
<gene>
    <name evidence="2" type="ORF">HELGO_WM24412</name>
</gene>
<accession>A0A6S6UAJ8</accession>
<dbReference type="Pfam" id="PF13650">
    <property type="entry name" value="Asp_protease_2"/>
    <property type="match status" value="2"/>
</dbReference>
<dbReference type="SMART" id="SM00228">
    <property type="entry name" value="PDZ"/>
    <property type="match status" value="1"/>
</dbReference>
<dbReference type="SUPFAM" id="SSF50156">
    <property type="entry name" value="PDZ domain-like"/>
    <property type="match status" value="1"/>
</dbReference>
<dbReference type="EMBL" id="CACVAT010000571">
    <property type="protein sequence ID" value="CAA6830276.1"/>
    <property type="molecule type" value="Genomic_DNA"/>
</dbReference>